<accession>A0A1T4RZ24</accession>
<dbReference type="SUPFAM" id="SSF53271">
    <property type="entry name" value="PRTase-like"/>
    <property type="match status" value="1"/>
</dbReference>
<dbReference type="Pfam" id="PF00156">
    <property type="entry name" value="Pribosyltran"/>
    <property type="match status" value="1"/>
</dbReference>
<dbReference type="Gene3D" id="3.30.1310.20">
    <property type="entry name" value="PRTase-like"/>
    <property type="match status" value="1"/>
</dbReference>
<name>A0A1T4RZ24_9HYPH</name>
<gene>
    <name evidence="2" type="ORF">SAMN05428963_108103</name>
</gene>
<organism evidence="2 3">
    <name type="scientific">Consotaella salsifontis</name>
    <dbReference type="NCBI Taxonomy" id="1365950"/>
    <lineage>
        <taxon>Bacteria</taxon>
        <taxon>Pseudomonadati</taxon>
        <taxon>Pseudomonadota</taxon>
        <taxon>Alphaproteobacteria</taxon>
        <taxon>Hyphomicrobiales</taxon>
        <taxon>Aurantimonadaceae</taxon>
        <taxon>Consotaella</taxon>
    </lineage>
</organism>
<protein>
    <submittedName>
        <fullName evidence="2">Putative phosphoribosyl transferase</fullName>
    </submittedName>
</protein>
<dbReference type="RefSeq" id="WP_078708835.1">
    <property type="nucleotide sequence ID" value="NZ_FUXL01000008.1"/>
</dbReference>
<proteinExistence type="predicted"/>
<dbReference type="EMBL" id="FUXL01000008">
    <property type="protein sequence ID" value="SKA21260.1"/>
    <property type="molecule type" value="Genomic_DNA"/>
</dbReference>
<dbReference type="STRING" id="1365950.SAMN05428963_108103"/>
<dbReference type="InterPro" id="IPR000836">
    <property type="entry name" value="PRTase_dom"/>
</dbReference>
<dbReference type="Proteomes" id="UP000190135">
    <property type="component" value="Unassembled WGS sequence"/>
</dbReference>
<dbReference type="CDD" id="cd06223">
    <property type="entry name" value="PRTases_typeI"/>
    <property type="match status" value="1"/>
</dbReference>
<evidence type="ECO:0000259" key="1">
    <source>
        <dbReference type="Pfam" id="PF00156"/>
    </source>
</evidence>
<sequence length="223" mass="23574">MTIPEKPFADRRDAGQMLAEVLVPLAASRPVVLALPRGGVPVAFEVASALKAPLDVLLVRKIGAPGEPELGLGAVVEGEPAEIVLNDEVTTFVEASPAYVEAEARRQVAEIEHRRALYGRDRVRPDLKGRTVILMDDGIATGGTARAALTALARSGASRLILAVPVAPSSALAGLSEAASEIFCLRQPEDFRSVGEAYVDFDQTSDEEVIALLDQARSLGDPK</sequence>
<feature type="domain" description="Phosphoribosyltransferase" evidence="1">
    <location>
        <begin position="26"/>
        <end position="189"/>
    </location>
</feature>
<dbReference type="InterPro" id="IPR029057">
    <property type="entry name" value="PRTase-like"/>
</dbReference>
<dbReference type="AlphaFoldDB" id="A0A1T4RZ24"/>
<dbReference type="GO" id="GO:0016740">
    <property type="term" value="F:transferase activity"/>
    <property type="evidence" value="ECO:0007669"/>
    <property type="project" value="UniProtKB-KW"/>
</dbReference>
<reference evidence="2 3" key="1">
    <citation type="submission" date="2017-02" db="EMBL/GenBank/DDBJ databases">
        <authorList>
            <person name="Peterson S.W."/>
        </authorList>
    </citation>
    <scope>NUCLEOTIDE SEQUENCE [LARGE SCALE GENOMIC DNA]</scope>
    <source>
        <strain evidence="2 3">USBA 369</strain>
    </source>
</reference>
<evidence type="ECO:0000313" key="2">
    <source>
        <dbReference type="EMBL" id="SKA21260.1"/>
    </source>
</evidence>
<keyword evidence="3" id="KW-1185">Reference proteome</keyword>
<keyword evidence="2" id="KW-0808">Transferase</keyword>
<evidence type="ECO:0000313" key="3">
    <source>
        <dbReference type="Proteomes" id="UP000190135"/>
    </source>
</evidence>
<dbReference type="Gene3D" id="3.40.50.2020">
    <property type="match status" value="1"/>
</dbReference>
<dbReference type="OrthoDB" id="9810066at2"/>